<dbReference type="STRING" id="1343739.PAP_08610"/>
<accession>A0A075LZX7</accession>
<reference evidence="2" key="1">
    <citation type="submission" date="2013-06" db="EMBL/GenBank/DDBJ databases">
        <title>Complete Genome Sequence of Hyperthermophilic Palaeococcus pacificus DY20341T, Isolated from a Deep-Sea Hydrothermal Sediments.</title>
        <authorList>
            <person name="Zeng X."/>
            <person name="Shao Z."/>
        </authorList>
    </citation>
    <scope>NUCLEOTIDE SEQUENCE [LARGE SCALE GENOMIC DNA]</scope>
    <source>
        <strain evidence="2">DY20341</strain>
    </source>
</reference>
<organism evidence="1 2">
    <name type="scientific">Palaeococcus pacificus DY20341</name>
    <dbReference type="NCBI Taxonomy" id="1343739"/>
    <lineage>
        <taxon>Archaea</taxon>
        <taxon>Methanobacteriati</taxon>
        <taxon>Methanobacteriota</taxon>
        <taxon>Thermococci</taxon>
        <taxon>Thermococcales</taxon>
        <taxon>Thermococcaceae</taxon>
        <taxon>Palaeococcus</taxon>
    </lineage>
</organism>
<gene>
    <name evidence="1" type="ORF">PAP_08610</name>
</gene>
<dbReference type="KEGG" id="ppac:PAP_08610"/>
<keyword evidence="2" id="KW-1185">Reference proteome</keyword>
<name>A0A075LZX7_9EURY</name>
<dbReference type="AlphaFoldDB" id="A0A075LZX7"/>
<evidence type="ECO:0000313" key="1">
    <source>
        <dbReference type="EMBL" id="AIF70103.1"/>
    </source>
</evidence>
<dbReference type="HOGENOM" id="CLU_3353942_0_0_2"/>
<dbReference type="Proteomes" id="UP000027981">
    <property type="component" value="Chromosome"/>
</dbReference>
<evidence type="ECO:0000313" key="2">
    <source>
        <dbReference type="Proteomes" id="UP000027981"/>
    </source>
</evidence>
<proteinExistence type="predicted"/>
<dbReference type="EMBL" id="CP006019">
    <property type="protein sequence ID" value="AIF70103.1"/>
    <property type="molecule type" value="Genomic_DNA"/>
</dbReference>
<protein>
    <submittedName>
        <fullName evidence="1">Uncharacterized protein</fullName>
    </submittedName>
</protein>
<sequence>MKIWNKIKMLLLLIVDNGDSVKNVASAVPVDWRDKE</sequence>
<reference evidence="1 2" key="2">
    <citation type="journal article" date="2015" name="Genome Announc.">
        <title>Complete Genome Sequence of Hyperthermophilic Piezophilic Archaeon Palaeococcus pacificus DY20341T, Isolated from Deep-Sea Hydrothermal Sediments.</title>
        <authorList>
            <person name="Zeng X."/>
            <person name="Jebbar M."/>
            <person name="Shao Z."/>
        </authorList>
    </citation>
    <scope>NUCLEOTIDE SEQUENCE [LARGE SCALE GENOMIC DNA]</scope>
    <source>
        <strain evidence="1 2">DY20341</strain>
    </source>
</reference>